<accession>A0A195BSW9</accession>
<dbReference type="EMBL" id="KQ976409">
    <property type="protein sequence ID" value="KYM90919.1"/>
    <property type="molecule type" value="Genomic_DNA"/>
</dbReference>
<evidence type="ECO:0000313" key="1">
    <source>
        <dbReference type="EMBL" id="KYM90919.1"/>
    </source>
</evidence>
<sequence>KIPVCQRERVTRKNASRGIVAKISIDCWCKPANNASNCQRGPLIQIPSYTLKIRSLRLPGSCQFTVLEFNHNGFRNFTTVAKLSLLNSADALSRTDKFSGITLSRDTAALHVYKTHDKISISIGGINTTRRRVLVKHTMNAKQRLSPTRKKTKSIVSSPSPLFYAKSCLKLTQSYALTASSKGTQVVLYHERFQETGRRDKHL</sequence>
<gene>
    <name evidence="1" type="ORF">ALC53_01685</name>
</gene>
<dbReference type="Proteomes" id="UP000078540">
    <property type="component" value="Unassembled WGS sequence"/>
</dbReference>
<keyword evidence="2" id="KW-1185">Reference proteome</keyword>
<dbReference type="AlphaFoldDB" id="A0A195BSW9"/>
<organism evidence="1 2">
    <name type="scientific">Atta colombica</name>
    <dbReference type="NCBI Taxonomy" id="520822"/>
    <lineage>
        <taxon>Eukaryota</taxon>
        <taxon>Metazoa</taxon>
        <taxon>Ecdysozoa</taxon>
        <taxon>Arthropoda</taxon>
        <taxon>Hexapoda</taxon>
        <taxon>Insecta</taxon>
        <taxon>Pterygota</taxon>
        <taxon>Neoptera</taxon>
        <taxon>Endopterygota</taxon>
        <taxon>Hymenoptera</taxon>
        <taxon>Apocrita</taxon>
        <taxon>Aculeata</taxon>
        <taxon>Formicoidea</taxon>
        <taxon>Formicidae</taxon>
        <taxon>Myrmicinae</taxon>
        <taxon>Atta</taxon>
    </lineage>
</organism>
<proteinExistence type="predicted"/>
<evidence type="ECO:0000313" key="2">
    <source>
        <dbReference type="Proteomes" id="UP000078540"/>
    </source>
</evidence>
<feature type="non-terminal residue" evidence="1">
    <location>
        <position position="1"/>
    </location>
</feature>
<name>A0A195BSW9_9HYME</name>
<protein>
    <submittedName>
        <fullName evidence="1">Uncharacterized protein</fullName>
    </submittedName>
</protein>
<reference evidence="1 2" key="1">
    <citation type="submission" date="2015-09" db="EMBL/GenBank/DDBJ databases">
        <title>Atta colombica WGS genome.</title>
        <authorList>
            <person name="Nygaard S."/>
            <person name="Hu H."/>
            <person name="Boomsma J."/>
            <person name="Zhang G."/>
        </authorList>
    </citation>
    <scope>NUCLEOTIDE SEQUENCE [LARGE SCALE GENOMIC DNA]</scope>
    <source>
        <strain evidence="1">Treedump-2</strain>
        <tissue evidence="1">Whole body</tissue>
    </source>
</reference>